<evidence type="ECO:0000313" key="3">
    <source>
        <dbReference type="EMBL" id="GGA54909.1"/>
    </source>
</evidence>
<dbReference type="SUPFAM" id="SSF52540">
    <property type="entry name" value="P-loop containing nucleoside triphosphate hydrolases"/>
    <property type="match status" value="1"/>
</dbReference>
<evidence type="ECO:0000313" key="4">
    <source>
        <dbReference type="Proteomes" id="UP000596977"/>
    </source>
</evidence>
<feature type="region of interest" description="Disordered" evidence="1">
    <location>
        <begin position="445"/>
        <end position="474"/>
    </location>
</feature>
<gene>
    <name evidence="3" type="ORF">GCM10011499_26340</name>
</gene>
<dbReference type="Pfam" id="PF05872">
    <property type="entry name" value="HerA_C"/>
    <property type="match status" value="1"/>
</dbReference>
<name>A0A916VZ78_9HYPH</name>
<dbReference type="RefSeq" id="WP_127072105.1">
    <property type="nucleotide sequence ID" value="NZ_BMKB01000004.1"/>
</dbReference>
<feature type="compositionally biased region" description="Low complexity" evidence="1">
    <location>
        <begin position="455"/>
        <end position="466"/>
    </location>
</feature>
<protein>
    <recommendedName>
        <fullName evidence="2">Helicase HerA-like C-terminal domain-containing protein</fullName>
    </recommendedName>
</protein>
<dbReference type="OrthoDB" id="9758751at2"/>
<dbReference type="InterPro" id="IPR051162">
    <property type="entry name" value="T4SS_component"/>
</dbReference>
<reference evidence="3 4" key="1">
    <citation type="journal article" date="2014" name="Int. J. Syst. Evol. Microbiol.">
        <title>Complete genome sequence of Corynebacterium casei LMG S-19264T (=DSM 44701T), isolated from a smear-ripened cheese.</title>
        <authorList>
            <consortium name="US DOE Joint Genome Institute (JGI-PGF)"/>
            <person name="Walter F."/>
            <person name="Albersmeier A."/>
            <person name="Kalinowski J."/>
            <person name="Ruckert C."/>
        </authorList>
    </citation>
    <scope>NUCLEOTIDE SEQUENCE [LARGE SCALE GENOMIC DNA]</scope>
    <source>
        <strain evidence="3 4">CGMCC 1.15896</strain>
    </source>
</reference>
<dbReference type="Proteomes" id="UP000596977">
    <property type="component" value="Unassembled WGS sequence"/>
</dbReference>
<dbReference type="EMBL" id="BMKB01000004">
    <property type="protein sequence ID" value="GGA54909.1"/>
    <property type="molecule type" value="Genomic_DNA"/>
</dbReference>
<feature type="domain" description="Helicase HerA-like C-terminal" evidence="2">
    <location>
        <begin position="11"/>
        <end position="499"/>
    </location>
</feature>
<accession>A0A916VZ78</accession>
<organism evidence="3 4">
    <name type="scientific">Pelagibacterium lentulum</name>
    <dbReference type="NCBI Taxonomy" id="2029865"/>
    <lineage>
        <taxon>Bacteria</taxon>
        <taxon>Pseudomonadati</taxon>
        <taxon>Pseudomonadota</taxon>
        <taxon>Alphaproteobacteria</taxon>
        <taxon>Hyphomicrobiales</taxon>
        <taxon>Devosiaceae</taxon>
        <taxon>Pelagibacterium</taxon>
    </lineage>
</organism>
<keyword evidence="4" id="KW-1185">Reference proteome</keyword>
<dbReference type="Gene3D" id="3.40.50.300">
    <property type="entry name" value="P-loop containing nucleotide triphosphate hydrolases"/>
    <property type="match status" value="2"/>
</dbReference>
<dbReference type="InterPro" id="IPR027417">
    <property type="entry name" value="P-loop_NTPase"/>
</dbReference>
<dbReference type="AlphaFoldDB" id="A0A916VZ78"/>
<evidence type="ECO:0000256" key="1">
    <source>
        <dbReference type="SAM" id="MobiDB-lite"/>
    </source>
</evidence>
<sequence>MLVDNAVYLGTSTRPEYLALEFGNRHGLITGATGTGKTVTMQILAEGFSRAGVPVFCADIKGDVSGLAAPGEPKDFLSARAEKIGLADYSFEGYPTIFWDLFGRQGHPVRTTVSEMGPLLLSRVLELNPTQEGVLNVAFRVADDEGLLLLDFKDLRSLLNYVSERRSELSARYGNIASASVGAIQRALLVLEQQGGEMFFGERALEIADLMRVDAQGRGYISLLAADELMRAPRLYAIFLLWLLSELFEQLPEVGNPDKPKLVFFFEEAHLLFNEAPKVLLDKIEQVVKLVRSKGVGVYFVTQNPMDVPEPVLAQLGNRIQHALRAYTPKEQRAVRAASDAFRPNPEFSTAEAITQLGTGEALVSVLEDKGAPSIVGRTLIRPPSSRMGPLTEVERRAAMAGSPVAGKYDTVYDRESAYEVLDRRAQEALREAEFTAREAEIAKREAAQHKAQDRAAAPARRTSSRQTPVEAATMTVVRTVSRHVGNALVRGILGSLTRGR</sequence>
<dbReference type="InterPro" id="IPR033186">
    <property type="entry name" value="HerA_C"/>
</dbReference>
<dbReference type="PANTHER" id="PTHR30121">
    <property type="entry name" value="UNCHARACTERIZED PROTEIN YJGR-RELATED"/>
    <property type="match status" value="1"/>
</dbReference>
<evidence type="ECO:0000259" key="2">
    <source>
        <dbReference type="Pfam" id="PF05872"/>
    </source>
</evidence>
<dbReference type="PANTHER" id="PTHR30121:SF6">
    <property type="entry name" value="SLR6007 PROTEIN"/>
    <property type="match status" value="1"/>
</dbReference>
<feature type="compositionally biased region" description="Basic and acidic residues" evidence="1">
    <location>
        <begin position="445"/>
        <end position="454"/>
    </location>
</feature>
<proteinExistence type="predicted"/>
<comment type="caution">
    <text evidence="3">The sequence shown here is derived from an EMBL/GenBank/DDBJ whole genome shotgun (WGS) entry which is preliminary data.</text>
</comment>